<evidence type="ECO:0000256" key="1">
    <source>
        <dbReference type="ARBA" id="ARBA00004651"/>
    </source>
</evidence>
<evidence type="ECO:0000259" key="8">
    <source>
        <dbReference type="Pfam" id="PF01478"/>
    </source>
</evidence>
<dbReference type="Proteomes" id="UP000430508">
    <property type="component" value="Chromosome"/>
</dbReference>
<keyword evidence="6 7" id="KW-0472">Membrane</keyword>
<name>A0A857DKN9_9FIRM</name>
<dbReference type="AlphaFoldDB" id="A0A857DKN9"/>
<dbReference type="Gene3D" id="1.20.120.1220">
    <property type="match status" value="1"/>
</dbReference>
<comment type="similarity">
    <text evidence="2">Belongs to the peptidase A24 family.</text>
</comment>
<comment type="subcellular location">
    <subcellularLocation>
        <location evidence="1">Cell membrane</location>
        <topology evidence="1">Multi-pass membrane protein</topology>
    </subcellularLocation>
</comment>
<evidence type="ECO:0000256" key="6">
    <source>
        <dbReference type="ARBA" id="ARBA00023136"/>
    </source>
</evidence>
<feature type="domain" description="Prepilin peptidase A24 N-terminal" evidence="9">
    <location>
        <begin position="13"/>
        <end position="95"/>
    </location>
</feature>
<feature type="transmembrane region" description="Helical" evidence="7">
    <location>
        <begin position="7"/>
        <end position="29"/>
    </location>
</feature>
<feature type="transmembrane region" description="Helical" evidence="7">
    <location>
        <begin position="152"/>
        <end position="172"/>
    </location>
</feature>
<dbReference type="InterPro" id="IPR050882">
    <property type="entry name" value="Prepilin_peptidase/N-MTase"/>
</dbReference>
<dbReference type="RefSeq" id="WP_019225311.1">
    <property type="nucleotide sequence ID" value="NZ_CP046996.1"/>
</dbReference>
<feature type="transmembrane region" description="Helical" evidence="7">
    <location>
        <begin position="129"/>
        <end position="146"/>
    </location>
</feature>
<dbReference type="GO" id="GO:0006465">
    <property type="term" value="P:signal peptide processing"/>
    <property type="evidence" value="ECO:0007669"/>
    <property type="project" value="TreeGrafter"/>
</dbReference>
<reference evidence="10 11" key="1">
    <citation type="submission" date="2019-12" db="EMBL/GenBank/DDBJ databases">
        <title>Sequence classification of anaerobic respiratory reductive dehalogenases: First we see many, then we see few.</title>
        <authorList>
            <person name="Molenda O."/>
            <person name="Puentes Jacome L.A."/>
            <person name="Cao X."/>
            <person name="Nesbo C.L."/>
            <person name="Tang S."/>
            <person name="Morson N."/>
            <person name="Patron J."/>
            <person name="Lomheim L."/>
            <person name="Wishart D.S."/>
            <person name="Edwards E.A."/>
        </authorList>
    </citation>
    <scope>NUCLEOTIDE SEQUENCE [LARGE SCALE GENOMIC DNA]</scope>
    <source>
        <strain evidence="10 11">12DCA</strain>
    </source>
</reference>
<dbReference type="GO" id="GO:0005886">
    <property type="term" value="C:plasma membrane"/>
    <property type="evidence" value="ECO:0007669"/>
    <property type="project" value="UniProtKB-SubCell"/>
</dbReference>
<dbReference type="PANTHER" id="PTHR30487">
    <property type="entry name" value="TYPE 4 PREPILIN-LIKE PROTEINS LEADER PEPTIDE-PROCESSING ENZYME"/>
    <property type="match status" value="1"/>
</dbReference>
<keyword evidence="4 7" id="KW-0812">Transmembrane</keyword>
<dbReference type="InterPro" id="IPR010627">
    <property type="entry name" value="Prepilin_pept_A24_N"/>
</dbReference>
<accession>A0A857DKN9</accession>
<evidence type="ECO:0000256" key="7">
    <source>
        <dbReference type="SAM" id="Phobius"/>
    </source>
</evidence>
<organism evidence="10 11">
    <name type="scientific">Dehalobacter restrictus</name>
    <dbReference type="NCBI Taxonomy" id="55583"/>
    <lineage>
        <taxon>Bacteria</taxon>
        <taxon>Bacillati</taxon>
        <taxon>Bacillota</taxon>
        <taxon>Clostridia</taxon>
        <taxon>Eubacteriales</taxon>
        <taxon>Desulfitobacteriaceae</taxon>
        <taxon>Dehalobacter</taxon>
    </lineage>
</organism>
<dbReference type="InterPro" id="IPR000045">
    <property type="entry name" value="Prepilin_IV_endopep_pep"/>
</dbReference>
<feature type="transmembrane region" description="Helical" evidence="7">
    <location>
        <begin position="102"/>
        <end position="120"/>
    </location>
</feature>
<gene>
    <name evidence="10" type="ORF">GQ588_11840</name>
</gene>
<feature type="transmembrane region" description="Helical" evidence="7">
    <location>
        <begin position="228"/>
        <end position="251"/>
    </location>
</feature>
<keyword evidence="5 7" id="KW-1133">Transmembrane helix</keyword>
<feature type="domain" description="Prepilin type IV endopeptidase peptidase" evidence="8">
    <location>
        <begin position="107"/>
        <end position="210"/>
    </location>
</feature>
<evidence type="ECO:0000259" key="9">
    <source>
        <dbReference type="Pfam" id="PF06750"/>
    </source>
</evidence>
<dbReference type="EMBL" id="CP046996">
    <property type="protein sequence ID" value="QHA01281.1"/>
    <property type="molecule type" value="Genomic_DNA"/>
</dbReference>
<dbReference type="Pfam" id="PF06750">
    <property type="entry name" value="A24_N_bact"/>
    <property type="match status" value="1"/>
</dbReference>
<evidence type="ECO:0000256" key="4">
    <source>
        <dbReference type="ARBA" id="ARBA00022692"/>
    </source>
</evidence>
<dbReference type="GO" id="GO:0004190">
    <property type="term" value="F:aspartic-type endopeptidase activity"/>
    <property type="evidence" value="ECO:0007669"/>
    <property type="project" value="InterPro"/>
</dbReference>
<sequence length="253" mass="27853">MIENIIISFIVLLYGLVIGSFLNVCIYRIPIGKSVVGGRSYCPHCDTLIPWYLNIPVFSYLFLRGRCKNCRGLISPVYPAVELLNGILYLIVWFTYGLSLESAFLAMLLSVLIVVSFIDWQKRVISNKLVVFLLGLSVLHGVYQSVYFGAAWYTWVIGFFAASVPLFFLSLFFPDGLGGEDIKLMAAAGLFMGPPVLLALFLGSLYAGLTALLLITVKKGSLKSEIPFGPFLSLGIFTAMIFGGQIFLFAVPV</sequence>
<feature type="transmembrane region" description="Helical" evidence="7">
    <location>
        <begin position="77"/>
        <end position="96"/>
    </location>
</feature>
<evidence type="ECO:0000313" key="11">
    <source>
        <dbReference type="Proteomes" id="UP000430508"/>
    </source>
</evidence>
<protein>
    <submittedName>
        <fullName evidence="10">Prepilin peptidase</fullName>
    </submittedName>
</protein>
<evidence type="ECO:0000256" key="2">
    <source>
        <dbReference type="ARBA" id="ARBA00005801"/>
    </source>
</evidence>
<dbReference type="PANTHER" id="PTHR30487:SF0">
    <property type="entry name" value="PREPILIN LEADER PEPTIDASE_N-METHYLTRANSFERASE-RELATED"/>
    <property type="match status" value="1"/>
</dbReference>
<evidence type="ECO:0000256" key="5">
    <source>
        <dbReference type="ARBA" id="ARBA00022989"/>
    </source>
</evidence>
<keyword evidence="3" id="KW-1003">Cell membrane</keyword>
<evidence type="ECO:0000313" key="10">
    <source>
        <dbReference type="EMBL" id="QHA01281.1"/>
    </source>
</evidence>
<dbReference type="Pfam" id="PF01478">
    <property type="entry name" value="Peptidase_A24"/>
    <property type="match status" value="1"/>
</dbReference>
<proteinExistence type="inferred from homology"/>
<feature type="transmembrane region" description="Helical" evidence="7">
    <location>
        <begin position="184"/>
        <end position="208"/>
    </location>
</feature>
<evidence type="ECO:0000256" key="3">
    <source>
        <dbReference type="ARBA" id="ARBA00022475"/>
    </source>
</evidence>